<evidence type="ECO:0000256" key="1">
    <source>
        <dbReference type="ARBA" id="ARBA00022723"/>
    </source>
</evidence>
<sequence>MNVPCELCKKKARIRCDSDKASLCWDCDAYVHSANFLAARHFRKLLCSACQSPTPWAARGSALRSSVSFCGRCRLSSGRGRFRKEVEENSSCDDDCSSSHFPAKKKRRRRVKTTQMNPDRSEESDSCGEILTVDSSAPDL</sequence>
<keyword evidence="7" id="KW-1185">Reference proteome</keyword>
<name>S8CAC9_9LAMI</name>
<dbReference type="GO" id="GO:0008270">
    <property type="term" value="F:zinc ion binding"/>
    <property type="evidence" value="ECO:0007669"/>
    <property type="project" value="UniProtKB-KW"/>
</dbReference>
<dbReference type="Pfam" id="PF00643">
    <property type="entry name" value="zf-B_box"/>
    <property type="match status" value="1"/>
</dbReference>
<evidence type="ECO:0000256" key="2">
    <source>
        <dbReference type="ARBA" id="ARBA00022771"/>
    </source>
</evidence>
<dbReference type="Proteomes" id="UP000015453">
    <property type="component" value="Unassembled WGS sequence"/>
</dbReference>
<reference evidence="6 7" key="1">
    <citation type="journal article" date="2013" name="BMC Genomics">
        <title>The miniature genome of a carnivorous plant Genlisea aurea contains a low number of genes and short non-coding sequences.</title>
        <authorList>
            <person name="Leushkin E.V."/>
            <person name="Sutormin R.A."/>
            <person name="Nabieva E.R."/>
            <person name="Penin A.A."/>
            <person name="Kondrashov A.S."/>
            <person name="Logacheva M.D."/>
        </authorList>
    </citation>
    <scope>NUCLEOTIDE SEQUENCE [LARGE SCALE GENOMIC DNA]</scope>
</reference>
<dbReference type="PANTHER" id="PTHR31717:SF60">
    <property type="entry name" value="B-BOX TYPE ZINC FINGER FAMILY PROTEIN"/>
    <property type="match status" value="1"/>
</dbReference>
<keyword evidence="1" id="KW-0479">Metal-binding</keyword>
<dbReference type="SMART" id="SM00336">
    <property type="entry name" value="BBOX"/>
    <property type="match status" value="1"/>
</dbReference>
<gene>
    <name evidence="6" type="ORF">M569_10978</name>
</gene>
<evidence type="ECO:0000256" key="4">
    <source>
        <dbReference type="SAM" id="MobiDB-lite"/>
    </source>
</evidence>
<feature type="domain" description="B box-type" evidence="5">
    <location>
        <begin position="1"/>
        <end position="46"/>
    </location>
</feature>
<proteinExistence type="predicted"/>
<keyword evidence="2" id="KW-0863">Zinc-finger</keyword>
<organism evidence="6 7">
    <name type="scientific">Genlisea aurea</name>
    <dbReference type="NCBI Taxonomy" id="192259"/>
    <lineage>
        <taxon>Eukaryota</taxon>
        <taxon>Viridiplantae</taxon>
        <taxon>Streptophyta</taxon>
        <taxon>Embryophyta</taxon>
        <taxon>Tracheophyta</taxon>
        <taxon>Spermatophyta</taxon>
        <taxon>Magnoliopsida</taxon>
        <taxon>eudicotyledons</taxon>
        <taxon>Gunneridae</taxon>
        <taxon>Pentapetalae</taxon>
        <taxon>asterids</taxon>
        <taxon>lamiids</taxon>
        <taxon>Lamiales</taxon>
        <taxon>Lentibulariaceae</taxon>
        <taxon>Genlisea</taxon>
    </lineage>
</organism>
<keyword evidence="3" id="KW-0862">Zinc</keyword>
<feature type="compositionally biased region" description="Basic residues" evidence="4">
    <location>
        <begin position="102"/>
        <end position="112"/>
    </location>
</feature>
<evidence type="ECO:0000313" key="7">
    <source>
        <dbReference type="Proteomes" id="UP000015453"/>
    </source>
</evidence>
<evidence type="ECO:0000313" key="6">
    <source>
        <dbReference type="EMBL" id="EPS63805.1"/>
    </source>
</evidence>
<dbReference type="InterPro" id="IPR049808">
    <property type="entry name" value="CONSTANS-like_Bbox1"/>
</dbReference>
<protein>
    <recommendedName>
        <fullName evidence="5">B box-type domain-containing protein</fullName>
    </recommendedName>
</protein>
<dbReference type="InterPro" id="IPR000315">
    <property type="entry name" value="Znf_B-box"/>
</dbReference>
<comment type="caution">
    <text evidence="6">The sequence shown here is derived from an EMBL/GenBank/DDBJ whole genome shotgun (WGS) entry which is preliminary data.</text>
</comment>
<accession>S8CAC9</accession>
<dbReference type="CDD" id="cd19821">
    <property type="entry name" value="Bbox1_BBX-like"/>
    <property type="match status" value="1"/>
</dbReference>
<dbReference type="EMBL" id="AUSU01005224">
    <property type="protein sequence ID" value="EPS63805.1"/>
    <property type="molecule type" value="Genomic_DNA"/>
</dbReference>
<dbReference type="PANTHER" id="PTHR31717">
    <property type="entry name" value="ZINC FINGER PROTEIN CONSTANS-LIKE 10"/>
    <property type="match status" value="1"/>
</dbReference>
<feature type="region of interest" description="Disordered" evidence="4">
    <location>
        <begin position="89"/>
        <end position="140"/>
    </location>
</feature>
<evidence type="ECO:0000259" key="5">
    <source>
        <dbReference type="SMART" id="SM00336"/>
    </source>
</evidence>
<dbReference type="AlphaFoldDB" id="S8CAC9"/>
<evidence type="ECO:0000256" key="3">
    <source>
        <dbReference type="ARBA" id="ARBA00022833"/>
    </source>
</evidence>
<dbReference type="OrthoDB" id="153872at2759"/>